<dbReference type="Proteomes" id="UP000324853">
    <property type="component" value="Unassembled WGS sequence"/>
</dbReference>
<gene>
    <name evidence="2" type="ORF">FXB38_02605</name>
</gene>
<dbReference type="EMBL" id="VSSR01000005">
    <property type="protein sequence ID" value="TYL88029.1"/>
    <property type="molecule type" value="Genomic_DNA"/>
</dbReference>
<dbReference type="PIRSF" id="PIRSF000429">
    <property type="entry name" value="Ac-CoA_Ac_transf"/>
    <property type="match status" value="1"/>
</dbReference>
<accession>A0A5S4X122</accession>
<sequence>MTNTLRTPYDGVAIAAPVTIPYVRYSIESAQWWIGRALSALVAQAGIKASDIDGLCVSSFTMGTDSGVGLTQHFGLCVRWLDTIPLGGASAIAGLRKAARAVQAHDADIVACVAGDTNYVDSFRLTLENFSRFNQDAVYPYGAGGANASFALIARNYMRTFGVTREDVGRIAVAQRTNALRNPYALMKTPLTLEQYLAARPISDPIHLFDCVMPCAGAEAFLVMRDETATSLGLPAARLLSTIERHNAFADDPMQVRGGWAMDIGELYAMAGVKPDDLDVVQTYDDYPVITMMQFEDLGFCKKGEGAEFVRQHDLTIDGDFPHNTSGGQLSVGQAGAAGAYLGLVEGLRQVLGTAGPTQVSNASVALASGFGMINYDRGLASGAAILAGPSR</sequence>
<dbReference type="AlphaFoldDB" id="A0A5S4X122"/>
<dbReference type="SUPFAM" id="SSF53901">
    <property type="entry name" value="Thiolase-like"/>
    <property type="match status" value="2"/>
</dbReference>
<dbReference type="InterPro" id="IPR002155">
    <property type="entry name" value="Thiolase"/>
</dbReference>
<dbReference type="OrthoDB" id="9790314at2"/>
<dbReference type="RefSeq" id="WP_148749207.1">
    <property type="nucleotide sequence ID" value="NZ_VSSR01000005.1"/>
</dbReference>
<name>A0A5S4X122_9BRAD</name>
<keyword evidence="3" id="KW-1185">Reference proteome</keyword>
<evidence type="ECO:0000259" key="1">
    <source>
        <dbReference type="Pfam" id="PF22691"/>
    </source>
</evidence>
<feature type="domain" description="Thiolase C-terminal" evidence="1">
    <location>
        <begin position="268"/>
        <end position="374"/>
    </location>
</feature>
<comment type="caution">
    <text evidence="2">The sequence shown here is derived from an EMBL/GenBank/DDBJ whole genome shotgun (WGS) entry which is preliminary data.</text>
</comment>
<evidence type="ECO:0000313" key="2">
    <source>
        <dbReference type="EMBL" id="TYL88029.1"/>
    </source>
</evidence>
<proteinExistence type="predicted"/>
<dbReference type="PANTHER" id="PTHR42870">
    <property type="entry name" value="ACETYL-COA C-ACETYLTRANSFERASE"/>
    <property type="match status" value="1"/>
</dbReference>
<evidence type="ECO:0000313" key="3">
    <source>
        <dbReference type="Proteomes" id="UP000324853"/>
    </source>
</evidence>
<dbReference type="InterPro" id="IPR055140">
    <property type="entry name" value="Thiolase_C_2"/>
</dbReference>
<organism evidence="2 3">
    <name type="scientific">Bradyrhizobium cytisi</name>
    <dbReference type="NCBI Taxonomy" id="515489"/>
    <lineage>
        <taxon>Bacteria</taxon>
        <taxon>Pseudomonadati</taxon>
        <taxon>Pseudomonadota</taxon>
        <taxon>Alphaproteobacteria</taxon>
        <taxon>Hyphomicrobiales</taxon>
        <taxon>Nitrobacteraceae</taxon>
        <taxon>Bradyrhizobium</taxon>
    </lineage>
</organism>
<dbReference type="CDD" id="cd00829">
    <property type="entry name" value="SCP-x_thiolase"/>
    <property type="match status" value="1"/>
</dbReference>
<dbReference type="GO" id="GO:0003988">
    <property type="term" value="F:acetyl-CoA C-acyltransferase activity"/>
    <property type="evidence" value="ECO:0007669"/>
    <property type="project" value="UniProtKB-ARBA"/>
</dbReference>
<dbReference type="PANTHER" id="PTHR42870:SF1">
    <property type="entry name" value="NON-SPECIFIC LIPID-TRANSFER PROTEIN-LIKE 2"/>
    <property type="match status" value="1"/>
</dbReference>
<reference evidence="2 3" key="1">
    <citation type="submission" date="2019-08" db="EMBL/GenBank/DDBJ databases">
        <title>Bradyrhizobium hipponensis sp. nov., a rhizobium isolated from a Lupinus angustifolius root nodule in Tunisia.</title>
        <authorList>
            <person name="Off K."/>
            <person name="Rejili M."/>
            <person name="Mars M."/>
            <person name="Brachmann A."/>
            <person name="Marin M."/>
        </authorList>
    </citation>
    <scope>NUCLEOTIDE SEQUENCE [LARGE SCALE GENOMIC DNA]</scope>
    <source>
        <strain evidence="2 3">CTAW11</strain>
    </source>
</reference>
<dbReference type="InterPro" id="IPR016039">
    <property type="entry name" value="Thiolase-like"/>
</dbReference>
<dbReference type="Pfam" id="PF22691">
    <property type="entry name" value="Thiolase_C_1"/>
    <property type="match status" value="1"/>
</dbReference>
<dbReference type="Gene3D" id="3.40.47.10">
    <property type="match status" value="1"/>
</dbReference>
<protein>
    <submittedName>
        <fullName evidence="2">Thiolase family protein</fullName>
    </submittedName>
</protein>